<dbReference type="Pfam" id="PF01625">
    <property type="entry name" value="PMSR"/>
    <property type="match status" value="1"/>
</dbReference>
<dbReference type="GO" id="GO:0034599">
    <property type="term" value="P:cellular response to oxidative stress"/>
    <property type="evidence" value="ECO:0007669"/>
    <property type="project" value="TreeGrafter"/>
</dbReference>
<dbReference type="STRING" id="1278311.GCA_000428705_00602"/>
<dbReference type="GO" id="GO:0008113">
    <property type="term" value="F:peptide-methionine (S)-S-oxide reductase activity"/>
    <property type="evidence" value="ECO:0007669"/>
    <property type="project" value="UniProtKB-UniRule"/>
</dbReference>
<dbReference type="SUPFAM" id="SSF55068">
    <property type="entry name" value="Peptide methionine sulfoxide reductase"/>
    <property type="match status" value="1"/>
</dbReference>
<dbReference type="NCBIfam" id="TIGR00401">
    <property type="entry name" value="msrA"/>
    <property type="match status" value="1"/>
</dbReference>
<accession>A0A449BFK0</accession>
<feature type="domain" description="Peptide methionine sulphoxide reductase MsrA" evidence="5">
    <location>
        <begin position="4"/>
        <end position="154"/>
    </location>
</feature>
<dbReference type="GO" id="GO:0005737">
    <property type="term" value="C:cytoplasm"/>
    <property type="evidence" value="ECO:0007669"/>
    <property type="project" value="TreeGrafter"/>
</dbReference>
<evidence type="ECO:0000256" key="3">
    <source>
        <dbReference type="ARBA" id="ARBA00048782"/>
    </source>
</evidence>
<evidence type="ECO:0000313" key="6">
    <source>
        <dbReference type="EMBL" id="VEU81229.1"/>
    </source>
</evidence>
<evidence type="ECO:0000256" key="2">
    <source>
        <dbReference type="ARBA" id="ARBA00047806"/>
    </source>
</evidence>
<feature type="active site" evidence="4">
    <location>
        <position position="11"/>
    </location>
</feature>
<dbReference type="GO" id="GO:0033744">
    <property type="term" value="F:L-methionine:thioredoxin-disulfide S-oxidoreductase activity"/>
    <property type="evidence" value="ECO:0007669"/>
    <property type="project" value="RHEA"/>
</dbReference>
<dbReference type="EC" id="1.8.4.11" evidence="4"/>
<keyword evidence="1 4" id="KW-0560">Oxidoreductase</keyword>
<dbReference type="EMBL" id="LR215048">
    <property type="protein sequence ID" value="VEU81229.1"/>
    <property type="molecule type" value="Genomic_DNA"/>
</dbReference>
<dbReference type="InterPro" id="IPR050162">
    <property type="entry name" value="MsrA_MetSO_reductase"/>
</dbReference>
<comment type="catalytic activity">
    <reaction evidence="3 4">
        <text>[thioredoxin]-disulfide + L-methionine + H2O = L-methionine (S)-S-oxide + [thioredoxin]-dithiol</text>
        <dbReference type="Rhea" id="RHEA:19993"/>
        <dbReference type="Rhea" id="RHEA-COMP:10698"/>
        <dbReference type="Rhea" id="RHEA-COMP:10700"/>
        <dbReference type="ChEBI" id="CHEBI:15377"/>
        <dbReference type="ChEBI" id="CHEBI:29950"/>
        <dbReference type="ChEBI" id="CHEBI:50058"/>
        <dbReference type="ChEBI" id="CHEBI:57844"/>
        <dbReference type="ChEBI" id="CHEBI:58772"/>
        <dbReference type="EC" id="1.8.4.11"/>
    </reaction>
</comment>
<dbReference type="PANTHER" id="PTHR42799:SF2">
    <property type="entry name" value="MITOCHONDRIAL PEPTIDE METHIONINE SULFOXIDE REDUCTASE"/>
    <property type="match status" value="1"/>
</dbReference>
<dbReference type="HAMAP" id="MF_01401">
    <property type="entry name" value="MsrA"/>
    <property type="match status" value="1"/>
</dbReference>
<reference evidence="6 7" key="1">
    <citation type="submission" date="2019-01" db="EMBL/GenBank/DDBJ databases">
        <authorList>
            <consortium name="Pathogen Informatics"/>
        </authorList>
    </citation>
    <scope>NUCLEOTIDE SEQUENCE [LARGE SCALE GENOMIC DNA]</scope>
    <source>
        <strain evidence="6 7">NCTC10138</strain>
    </source>
</reference>
<evidence type="ECO:0000259" key="5">
    <source>
        <dbReference type="Pfam" id="PF01625"/>
    </source>
</evidence>
<protein>
    <recommendedName>
        <fullName evidence="4">Peptide methionine sulfoxide reductase MsrA</fullName>
        <shortName evidence="4">Protein-methionine-S-oxide reductase</shortName>
        <ecNumber evidence="4">1.8.4.11</ecNumber>
    </recommendedName>
    <alternativeName>
        <fullName evidence="4">Peptide-methionine (S)-S-oxide reductase</fullName>
        <shortName evidence="4">Peptide Met(O) reductase</shortName>
    </alternativeName>
</protein>
<gene>
    <name evidence="4 6" type="primary">msrA</name>
    <name evidence="6" type="ORF">NCTC10138_01627</name>
</gene>
<evidence type="ECO:0000313" key="7">
    <source>
        <dbReference type="Proteomes" id="UP000289841"/>
    </source>
</evidence>
<comment type="similarity">
    <text evidence="4">Belongs to the MsrA Met sulfoxide reductase family.</text>
</comment>
<comment type="function">
    <text evidence="4">Has an important function as a repair enzyme for proteins that have been inactivated by oxidation. Catalyzes the reversible oxidation-reduction of methionine sulfoxide in proteins to methionine.</text>
</comment>
<dbReference type="OrthoDB" id="4174719at2"/>
<dbReference type="AlphaFoldDB" id="A0A449BFK0"/>
<evidence type="ECO:0000256" key="1">
    <source>
        <dbReference type="ARBA" id="ARBA00023002"/>
    </source>
</evidence>
<comment type="catalytic activity">
    <reaction evidence="2 4">
        <text>L-methionyl-[protein] + [thioredoxin]-disulfide + H2O = L-methionyl-(S)-S-oxide-[protein] + [thioredoxin]-dithiol</text>
        <dbReference type="Rhea" id="RHEA:14217"/>
        <dbReference type="Rhea" id="RHEA-COMP:10698"/>
        <dbReference type="Rhea" id="RHEA-COMP:10700"/>
        <dbReference type="Rhea" id="RHEA-COMP:12313"/>
        <dbReference type="Rhea" id="RHEA-COMP:12315"/>
        <dbReference type="ChEBI" id="CHEBI:15377"/>
        <dbReference type="ChEBI" id="CHEBI:16044"/>
        <dbReference type="ChEBI" id="CHEBI:29950"/>
        <dbReference type="ChEBI" id="CHEBI:44120"/>
        <dbReference type="ChEBI" id="CHEBI:50058"/>
        <dbReference type="EC" id="1.8.4.11"/>
    </reaction>
</comment>
<dbReference type="Gene3D" id="3.30.1060.10">
    <property type="entry name" value="Peptide methionine sulphoxide reductase MsrA"/>
    <property type="match status" value="1"/>
</dbReference>
<dbReference type="Proteomes" id="UP000289841">
    <property type="component" value="Chromosome"/>
</dbReference>
<sequence length="169" mass="19321">MEKEIVFAGGCFWGVDAYFKDVLGVIETKTGYANGNTKNPTYEDVCAGIATHAEVVYIKYDGNKTNLNILLDHFFRIVNPYTLNKQGNDIGIQYRSGIYYSNLDDKKIVADYINKLQAKSDRKIVVAVEELRNFYEAEEYHQDYLTKNPKGYCHIDLGLLKEEEKNPGK</sequence>
<name>A0A449BFK0_HAPAX</name>
<organism evidence="6 7">
    <name type="scientific">Haploplasma axanthum</name>
    <name type="common">Acholeplasma axanthum</name>
    <dbReference type="NCBI Taxonomy" id="29552"/>
    <lineage>
        <taxon>Bacteria</taxon>
        <taxon>Bacillati</taxon>
        <taxon>Mycoplasmatota</taxon>
        <taxon>Mollicutes</taxon>
        <taxon>Acholeplasmatales</taxon>
        <taxon>Acholeplasmataceae</taxon>
        <taxon>Haploplasma</taxon>
    </lineage>
</organism>
<dbReference type="RefSeq" id="WP_035375615.1">
    <property type="nucleotide sequence ID" value="NZ_LR215048.1"/>
</dbReference>
<dbReference type="InterPro" id="IPR036509">
    <property type="entry name" value="Met_Sox_Rdtase_MsrA_sf"/>
</dbReference>
<proteinExistence type="inferred from homology"/>
<keyword evidence="7" id="KW-1185">Reference proteome</keyword>
<dbReference type="PANTHER" id="PTHR42799">
    <property type="entry name" value="MITOCHONDRIAL PEPTIDE METHIONINE SULFOXIDE REDUCTASE"/>
    <property type="match status" value="1"/>
</dbReference>
<evidence type="ECO:0000256" key="4">
    <source>
        <dbReference type="HAMAP-Rule" id="MF_01401"/>
    </source>
</evidence>
<dbReference type="InterPro" id="IPR002569">
    <property type="entry name" value="Met_Sox_Rdtase_MsrA_dom"/>
</dbReference>
<dbReference type="KEGG" id="aaxa:NCTC10138_01627"/>